<dbReference type="GO" id="GO:0003677">
    <property type="term" value="F:DNA binding"/>
    <property type="evidence" value="ECO:0007669"/>
    <property type="project" value="UniProtKB-KW"/>
</dbReference>
<accession>A0A235F234</accession>
<evidence type="ECO:0000256" key="3">
    <source>
        <dbReference type="ARBA" id="ARBA00022679"/>
    </source>
</evidence>
<keyword evidence="6" id="KW-0238">DNA-binding</keyword>
<dbReference type="EMBL" id="NOIH01000003">
    <property type="protein sequence ID" value="OYD55346.1"/>
    <property type="molecule type" value="Genomic_DNA"/>
</dbReference>
<proteinExistence type="predicted"/>
<dbReference type="RefSeq" id="WP_094267182.1">
    <property type="nucleotide sequence ID" value="NZ_NOIH01000003.1"/>
</dbReference>
<feature type="domain" description="Type II methyltransferase M.TaqI-like" evidence="8">
    <location>
        <begin position="82"/>
        <end position="185"/>
    </location>
</feature>
<dbReference type="CDD" id="cd02440">
    <property type="entry name" value="AdoMet_MTases"/>
    <property type="match status" value="1"/>
</dbReference>
<dbReference type="GO" id="GO:0009307">
    <property type="term" value="P:DNA restriction-modification system"/>
    <property type="evidence" value="ECO:0007669"/>
    <property type="project" value="UniProtKB-KW"/>
</dbReference>
<evidence type="ECO:0000259" key="8">
    <source>
        <dbReference type="Pfam" id="PF07669"/>
    </source>
</evidence>
<evidence type="ECO:0000313" key="9">
    <source>
        <dbReference type="EMBL" id="OYD55346.1"/>
    </source>
</evidence>
<evidence type="ECO:0000256" key="7">
    <source>
        <dbReference type="ARBA" id="ARBA00047942"/>
    </source>
</evidence>
<dbReference type="InterPro" id="IPR002052">
    <property type="entry name" value="DNA_methylase_N6_adenine_CS"/>
</dbReference>
<dbReference type="SUPFAM" id="SSF53335">
    <property type="entry name" value="S-adenosyl-L-methionine-dependent methyltransferases"/>
    <property type="match status" value="1"/>
</dbReference>
<evidence type="ECO:0000313" key="10">
    <source>
        <dbReference type="Proteomes" id="UP000215181"/>
    </source>
</evidence>
<dbReference type="AlphaFoldDB" id="A0A235F234"/>
<dbReference type="InterPro" id="IPR050953">
    <property type="entry name" value="N4_N6_ade-DNA_methylase"/>
</dbReference>
<sequence>MPTTTPLPAAQLALGLRDVAALGQVFTPEPVVRAMLALRRNSGRVLEPSCGDGAFLRHLPDAVGLELDADHCPPGAQVLDFFAYPEREQFDTIIGNPPYVRFQDIPAATRELIAQGRHGRCLDGRSNLYLFFIEKCLRHLRPGGELIFITPRDFLKATSAVRLNRLLAEAGSITDAIELGDARVFPDAVPNCLIWRFEKGRSERAMRYCEIGVENALEAALAVPAWEARHFLECAGHLMFARGDYPLRLSDVAFVKVGAVSGADDLYADAVHGNRDFVCSSTVSTGRTRRMIWLEPGEPPPAVLQPHKARLLQRKVTRFDESNWWMWGRMHYRSAQPRVYVNGKTRAARPFFVHDCTDYDGAVMAVFPRRPDVDVEALRDALNAVDWADLGFVCDGRFLFTQRSLENAPLPAAFAAFLPPG</sequence>
<name>A0A235F234_9RHOO</name>
<dbReference type="EC" id="2.1.1.72" evidence="1"/>
<keyword evidence="2 9" id="KW-0489">Methyltransferase</keyword>
<keyword evidence="10" id="KW-1185">Reference proteome</keyword>
<dbReference type="Gene3D" id="3.40.50.150">
    <property type="entry name" value="Vaccinia Virus protein VP39"/>
    <property type="match status" value="1"/>
</dbReference>
<dbReference type="PANTHER" id="PTHR33841">
    <property type="entry name" value="DNA METHYLTRANSFERASE YEEA-RELATED"/>
    <property type="match status" value="1"/>
</dbReference>
<evidence type="ECO:0000256" key="6">
    <source>
        <dbReference type="ARBA" id="ARBA00023125"/>
    </source>
</evidence>
<dbReference type="PRINTS" id="PR00507">
    <property type="entry name" value="N12N6MTFRASE"/>
</dbReference>
<dbReference type="GO" id="GO:0009007">
    <property type="term" value="F:site-specific DNA-methyltransferase (adenine-specific) activity"/>
    <property type="evidence" value="ECO:0007669"/>
    <property type="project" value="UniProtKB-EC"/>
</dbReference>
<comment type="catalytic activity">
    <reaction evidence="7">
        <text>a 2'-deoxyadenosine in DNA + S-adenosyl-L-methionine = an N(6)-methyl-2'-deoxyadenosine in DNA + S-adenosyl-L-homocysteine + H(+)</text>
        <dbReference type="Rhea" id="RHEA:15197"/>
        <dbReference type="Rhea" id="RHEA-COMP:12418"/>
        <dbReference type="Rhea" id="RHEA-COMP:12419"/>
        <dbReference type="ChEBI" id="CHEBI:15378"/>
        <dbReference type="ChEBI" id="CHEBI:57856"/>
        <dbReference type="ChEBI" id="CHEBI:59789"/>
        <dbReference type="ChEBI" id="CHEBI:90615"/>
        <dbReference type="ChEBI" id="CHEBI:90616"/>
        <dbReference type="EC" id="2.1.1.72"/>
    </reaction>
</comment>
<dbReference type="PANTHER" id="PTHR33841:SF6">
    <property type="entry name" value="TYPE II METHYLTRANSFERASE M.HINDII"/>
    <property type="match status" value="1"/>
</dbReference>
<dbReference type="InterPro" id="IPR029063">
    <property type="entry name" value="SAM-dependent_MTases_sf"/>
</dbReference>
<dbReference type="Pfam" id="PF07669">
    <property type="entry name" value="Eco57I"/>
    <property type="match status" value="1"/>
</dbReference>
<dbReference type="GO" id="GO:0032259">
    <property type="term" value="P:methylation"/>
    <property type="evidence" value="ECO:0007669"/>
    <property type="project" value="UniProtKB-KW"/>
</dbReference>
<dbReference type="PROSITE" id="PS00092">
    <property type="entry name" value="N6_MTASE"/>
    <property type="match status" value="1"/>
</dbReference>
<keyword evidence="4" id="KW-0949">S-adenosyl-L-methionine</keyword>
<evidence type="ECO:0000256" key="5">
    <source>
        <dbReference type="ARBA" id="ARBA00022747"/>
    </source>
</evidence>
<evidence type="ECO:0000256" key="4">
    <source>
        <dbReference type="ARBA" id="ARBA00022691"/>
    </source>
</evidence>
<evidence type="ECO:0000256" key="2">
    <source>
        <dbReference type="ARBA" id="ARBA00022603"/>
    </source>
</evidence>
<protein>
    <recommendedName>
        <fullName evidence="1">site-specific DNA-methyltransferase (adenine-specific)</fullName>
        <ecNumber evidence="1">2.1.1.72</ecNumber>
    </recommendedName>
</protein>
<comment type="caution">
    <text evidence="9">The sequence shown here is derived from an EMBL/GenBank/DDBJ whole genome shotgun (WGS) entry which is preliminary data.</text>
</comment>
<dbReference type="Proteomes" id="UP000215181">
    <property type="component" value="Unassembled WGS sequence"/>
</dbReference>
<dbReference type="OrthoDB" id="32195at2"/>
<keyword evidence="5" id="KW-0680">Restriction system</keyword>
<gene>
    <name evidence="9" type="ORF">CGK74_03905</name>
</gene>
<keyword evidence="3 9" id="KW-0808">Transferase</keyword>
<reference evidence="9 10" key="1">
    <citation type="submission" date="2017-07" db="EMBL/GenBank/DDBJ databases">
        <title>Thauera sp. KNDSS-Mac4 genome sequence and assembly.</title>
        <authorList>
            <person name="Mayilraj S."/>
        </authorList>
    </citation>
    <scope>NUCLEOTIDE SEQUENCE [LARGE SCALE GENOMIC DNA]</scope>
    <source>
        <strain evidence="9 10">KNDSS-Mac4</strain>
    </source>
</reference>
<organism evidence="9 10">
    <name type="scientific">Thauera propionica</name>
    <dbReference type="NCBI Taxonomy" id="2019431"/>
    <lineage>
        <taxon>Bacteria</taxon>
        <taxon>Pseudomonadati</taxon>
        <taxon>Pseudomonadota</taxon>
        <taxon>Betaproteobacteria</taxon>
        <taxon>Rhodocyclales</taxon>
        <taxon>Zoogloeaceae</taxon>
        <taxon>Thauera</taxon>
    </lineage>
</organism>
<evidence type="ECO:0000256" key="1">
    <source>
        <dbReference type="ARBA" id="ARBA00011900"/>
    </source>
</evidence>
<dbReference type="InterPro" id="IPR011639">
    <property type="entry name" value="MethylTrfase_TaqI-like_dom"/>
</dbReference>